<keyword evidence="3" id="KW-1185">Reference proteome</keyword>
<organism evidence="2 3">
    <name type="scientific">Zingiber officinale</name>
    <name type="common">Ginger</name>
    <name type="synonym">Amomum zingiber</name>
    <dbReference type="NCBI Taxonomy" id="94328"/>
    <lineage>
        <taxon>Eukaryota</taxon>
        <taxon>Viridiplantae</taxon>
        <taxon>Streptophyta</taxon>
        <taxon>Embryophyta</taxon>
        <taxon>Tracheophyta</taxon>
        <taxon>Spermatophyta</taxon>
        <taxon>Magnoliopsida</taxon>
        <taxon>Liliopsida</taxon>
        <taxon>Zingiberales</taxon>
        <taxon>Zingiberaceae</taxon>
        <taxon>Zingiber</taxon>
    </lineage>
</organism>
<protein>
    <submittedName>
        <fullName evidence="2">Uncharacterized protein</fullName>
    </submittedName>
</protein>
<dbReference type="AlphaFoldDB" id="A0A8J5LJK3"/>
<accession>A0A8J5LJK3</accession>
<feature type="region of interest" description="Disordered" evidence="1">
    <location>
        <begin position="1"/>
        <end position="24"/>
    </location>
</feature>
<proteinExistence type="predicted"/>
<comment type="caution">
    <text evidence="2">The sequence shown here is derived from an EMBL/GenBank/DDBJ whole genome shotgun (WGS) entry which is preliminary data.</text>
</comment>
<name>A0A8J5LJK3_ZINOF</name>
<evidence type="ECO:0000256" key="1">
    <source>
        <dbReference type="SAM" id="MobiDB-lite"/>
    </source>
</evidence>
<evidence type="ECO:0000313" key="3">
    <source>
        <dbReference type="Proteomes" id="UP000734854"/>
    </source>
</evidence>
<reference evidence="2 3" key="1">
    <citation type="submission" date="2020-08" db="EMBL/GenBank/DDBJ databases">
        <title>Plant Genome Project.</title>
        <authorList>
            <person name="Zhang R.-G."/>
        </authorList>
    </citation>
    <scope>NUCLEOTIDE SEQUENCE [LARGE SCALE GENOMIC DNA]</scope>
    <source>
        <tissue evidence="2">Rhizome</tissue>
    </source>
</reference>
<dbReference type="EMBL" id="JACMSC010000003">
    <property type="protein sequence ID" value="KAG6527566.1"/>
    <property type="molecule type" value="Genomic_DNA"/>
</dbReference>
<sequence>MCQRDTAGHRKTAVANRSGSPTLAPATACPSRALPILCRHHSDAVPNWVVPPPSLASPPTPSSAEAKQSETGILVITICCRHHCLSLSIPPAAGFTTTSNRFCTVLPSPKKRKWKQGGSNCKTSVAGLYPCPPTRVWGS</sequence>
<dbReference type="Proteomes" id="UP000734854">
    <property type="component" value="Unassembled WGS sequence"/>
</dbReference>
<gene>
    <name evidence="2" type="ORF">ZIOFF_009677</name>
</gene>
<evidence type="ECO:0000313" key="2">
    <source>
        <dbReference type="EMBL" id="KAG6527566.1"/>
    </source>
</evidence>